<protein>
    <submittedName>
        <fullName evidence="1">Uncharacterized protein</fullName>
    </submittedName>
</protein>
<organism evidence="1 2">
    <name type="scientific">Smallanthus sonchifolius</name>
    <dbReference type="NCBI Taxonomy" id="185202"/>
    <lineage>
        <taxon>Eukaryota</taxon>
        <taxon>Viridiplantae</taxon>
        <taxon>Streptophyta</taxon>
        <taxon>Embryophyta</taxon>
        <taxon>Tracheophyta</taxon>
        <taxon>Spermatophyta</taxon>
        <taxon>Magnoliopsida</taxon>
        <taxon>eudicotyledons</taxon>
        <taxon>Gunneridae</taxon>
        <taxon>Pentapetalae</taxon>
        <taxon>asterids</taxon>
        <taxon>campanulids</taxon>
        <taxon>Asterales</taxon>
        <taxon>Asteraceae</taxon>
        <taxon>Asteroideae</taxon>
        <taxon>Heliantheae alliance</taxon>
        <taxon>Millerieae</taxon>
        <taxon>Smallanthus</taxon>
    </lineage>
</organism>
<evidence type="ECO:0000313" key="1">
    <source>
        <dbReference type="EMBL" id="KAI3773624.1"/>
    </source>
</evidence>
<sequence length="109" mass="12375">MVTLLGNVLMYYSHQWRTWGACFIQAAWRRHKRKKLAEELARQEGLYQYYNDDDGGGGENDQNAQHLGATILASRFATNTRKGISHKEGVVASTPSMPKLFKPDEPDFS</sequence>
<comment type="caution">
    <text evidence="1">The sequence shown here is derived from an EMBL/GenBank/DDBJ whole genome shotgun (WGS) entry which is preliminary data.</text>
</comment>
<dbReference type="Proteomes" id="UP001056120">
    <property type="component" value="Linkage Group LG16"/>
</dbReference>
<reference evidence="2" key="1">
    <citation type="journal article" date="2022" name="Mol. Ecol. Resour.">
        <title>The genomes of chicory, endive, great burdock and yacon provide insights into Asteraceae palaeo-polyploidization history and plant inulin production.</title>
        <authorList>
            <person name="Fan W."/>
            <person name="Wang S."/>
            <person name="Wang H."/>
            <person name="Wang A."/>
            <person name="Jiang F."/>
            <person name="Liu H."/>
            <person name="Zhao H."/>
            <person name="Xu D."/>
            <person name="Zhang Y."/>
        </authorList>
    </citation>
    <scope>NUCLEOTIDE SEQUENCE [LARGE SCALE GENOMIC DNA]</scope>
    <source>
        <strain evidence="2">cv. Yunnan</strain>
    </source>
</reference>
<gene>
    <name evidence="1" type="ORF">L1987_48154</name>
</gene>
<dbReference type="EMBL" id="CM042033">
    <property type="protein sequence ID" value="KAI3773624.1"/>
    <property type="molecule type" value="Genomic_DNA"/>
</dbReference>
<accession>A0ACB9FQV2</accession>
<evidence type="ECO:0000313" key="2">
    <source>
        <dbReference type="Proteomes" id="UP001056120"/>
    </source>
</evidence>
<proteinExistence type="predicted"/>
<keyword evidence="2" id="KW-1185">Reference proteome</keyword>
<name>A0ACB9FQV2_9ASTR</name>
<reference evidence="1 2" key="2">
    <citation type="journal article" date="2022" name="Mol. Ecol. Resour.">
        <title>The genomes of chicory, endive, great burdock and yacon provide insights into Asteraceae paleo-polyploidization history and plant inulin production.</title>
        <authorList>
            <person name="Fan W."/>
            <person name="Wang S."/>
            <person name="Wang H."/>
            <person name="Wang A."/>
            <person name="Jiang F."/>
            <person name="Liu H."/>
            <person name="Zhao H."/>
            <person name="Xu D."/>
            <person name="Zhang Y."/>
        </authorList>
    </citation>
    <scope>NUCLEOTIDE SEQUENCE [LARGE SCALE GENOMIC DNA]</scope>
    <source>
        <strain evidence="2">cv. Yunnan</strain>
        <tissue evidence="1">Leaves</tissue>
    </source>
</reference>